<organism evidence="1 2">
    <name type="scientific">Dehalobacter restrictus (strain DSM 9455 / PER-K23)</name>
    <dbReference type="NCBI Taxonomy" id="871738"/>
    <lineage>
        <taxon>Bacteria</taxon>
        <taxon>Bacillati</taxon>
        <taxon>Bacillota</taxon>
        <taxon>Clostridia</taxon>
        <taxon>Eubacteriales</taxon>
        <taxon>Desulfitobacteriaceae</taxon>
        <taxon>Dehalobacter</taxon>
    </lineage>
</organism>
<evidence type="ECO:0000313" key="1">
    <source>
        <dbReference type="EMBL" id="AHF10161.1"/>
    </source>
</evidence>
<dbReference type="PANTHER" id="PTHR37689">
    <property type="entry name" value="PROTEIN FDHE"/>
    <property type="match status" value="1"/>
</dbReference>
<reference evidence="1 2" key="1">
    <citation type="journal article" date="2013" name="Stand. Genomic Sci.">
        <title>Complete genome sequence of Dehalobacter restrictus PER-K23(T.).</title>
        <authorList>
            <person name="Kruse T."/>
            <person name="Maillard J."/>
            <person name="Goodwin L."/>
            <person name="Woyke T."/>
            <person name="Teshima H."/>
            <person name="Bruce D."/>
            <person name="Detter C."/>
            <person name="Tapia R."/>
            <person name="Han C."/>
            <person name="Huntemann M."/>
            <person name="Wei C.L."/>
            <person name="Han J."/>
            <person name="Chen A."/>
            <person name="Kyrpides N."/>
            <person name="Szeto E."/>
            <person name="Markowitz V."/>
            <person name="Ivanova N."/>
            <person name="Pagani I."/>
            <person name="Pati A."/>
            <person name="Pitluck S."/>
            <person name="Nolan M."/>
            <person name="Holliger C."/>
            <person name="Smidt H."/>
        </authorList>
    </citation>
    <scope>NUCLEOTIDE SEQUENCE [LARGE SCALE GENOMIC DNA]</scope>
    <source>
        <strain evidence="2">DSM 9455</strain>
    </source>
</reference>
<gene>
    <name evidence="1" type="ORF">DEHRE_08760</name>
</gene>
<protein>
    <submittedName>
        <fullName evidence="1">Formate dehydrogenase</fullName>
    </submittedName>
</protein>
<sequence>MGTEKTDGGQATSLSAVKENYLKMRAEITAWQKENNLKDLKLPSRSGQYPLFTINDLPENAIIDLWDRLNIVAEEKIDHSKLAVLQDEFSAGRIQGNEPLFSRLSLAIAGVAQAVYQQLPISASVDDQPMCPCPVCGEDNLMTTLDALNGKRFLHCLVCGNERPIKISGCIHCGSENSSQQTYLNSAEFPGVEVVVCLDCGQYFKEIDLRERRVEDLDWENIRTLPLHYAAEQWILKNRPTMSLN</sequence>
<dbReference type="Gene3D" id="3.90.1670.10">
    <property type="entry name" value="FdhE-like domain"/>
    <property type="match status" value="1"/>
</dbReference>
<evidence type="ECO:0000313" key="2">
    <source>
        <dbReference type="Proteomes" id="UP000018934"/>
    </source>
</evidence>
<dbReference type="InterPro" id="IPR024064">
    <property type="entry name" value="FdhE-like_sf"/>
</dbReference>
<dbReference type="InterPro" id="IPR006452">
    <property type="entry name" value="Formate_DH_accessory"/>
</dbReference>
<dbReference type="SUPFAM" id="SSF144020">
    <property type="entry name" value="FdhE-like"/>
    <property type="match status" value="1"/>
</dbReference>
<keyword evidence="2" id="KW-1185">Reference proteome</keyword>
<dbReference type="EMBL" id="CP007033">
    <property type="protein sequence ID" value="AHF10161.1"/>
    <property type="molecule type" value="Genomic_DNA"/>
</dbReference>
<dbReference type="Proteomes" id="UP000018934">
    <property type="component" value="Chromosome"/>
</dbReference>
<dbReference type="PANTHER" id="PTHR37689:SF1">
    <property type="entry name" value="PROTEIN FDHE"/>
    <property type="match status" value="1"/>
</dbReference>
<name>A0ABM5P664_DEHRP</name>
<accession>A0ABM5P664</accession>
<proteinExistence type="predicted"/>